<dbReference type="Proteomes" id="UP000004169">
    <property type="component" value="Unassembled WGS sequence"/>
</dbReference>
<evidence type="ECO:0000313" key="2">
    <source>
        <dbReference type="Proteomes" id="UP000004169"/>
    </source>
</evidence>
<protein>
    <submittedName>
        <fullName evidence="1">Uncharacterized protein</fullName>
    </submittedName>
</protein>
<reference evidence="1 2" key="1">
    <citation type="journal article" date="2012" name="J. Bacteriol.">
        <title>Draft Genome Sequence of the Purple Photosynthetic Bacterium Phaeospirillum molischianum DSM120, a Particularly Versatile Bacterium.</title>
        <authorList>
            <person name="Duquesne K."/>
            <person name="Prima V."/>
            <person name="Ji B."/>
            <person name="Rouy Z."/>
            <person name="Medigue C."/>
            <person name="Talla E."/>
            <person name="Sturgis J.N."/>
        </authorList>
    </citation>
    <scope>NUCLEOTIDE SEQUENCE [LARGE SCALE GENOMIC DNA]</scope>
    <source>
        <strain evidence="2">DSM120</strain>
    </source>
</reference>
<gene>
    <name evidence="1" type="ORF">PHAMO_80105</name>
</gene>
<accession>H8FY76</accession>
<organism evidence="1 2">
    <name type="scientific">Magnetospirillum molischianum DSM 120</name>
    <dbReference type="NCBI Taxonomy" id="1150626"/>
    <lineage>
        <taxon>Bacteria</taxon>
        <taxon>Pseudomonadati</taxon>
        <taxon>Pseudomonadota</taxon>
        <taxon>Alphaproteobacteria</taxon>
        <taxon>Rhodospirillales</taxon>
        <taxon>Rhodospirillaceae</taxon>
        <taxon>Magnetospirillum</taxon>
    </lineage>
</organism>
<dbReference type="AlphaFoldDB" id="H8FY76"/>
<proteinExistence type="predicted"/>
<keyword evidence="2" id="KW-1185">Reference proteome</keyword>
<name>H8FY76_MAGML</name>
<dbReference type="RefSeq" id="WP_002731398.1">
    <property type="nucleotide sequence ID" value="NZ_CAHP01000060.1"/>
</dbReference>
<dbReference type="STRING" id="1150626.PHAMO_80105"/>
<sequence>MKLFVPPLGTRLRLTADWTFPLFNEHRNYALIKRLELIWPESTTSYDHWHRTELSQDVTLPVGTILTVDRIYIRQGQDNFDSMTFTVFDCPDMRLRSKSKGGPIAGRVRFWAKLENINGLECELFEEVA</sequence>
<comment type="caution">
    <text evidence="1">The sequence shown here is derived from an EMBL/GenBank/DDBJ whole genome shotgun (WGS) entry which is preliminary data.</text>
</comment>
<dbReference type="EMBL" id="CAHP01000060">
    <property type="protein sequence ID" value="CCG43314.1"/>
    <property type="molecule type" value="Genomic_DNA"/>
</dbReference>
<evidence type="ECO:0000313" key="1">
    <source>
        <dbReference type="EMBL" id="CCG43314.1"/>
    </source>
</evidence>
<dbReference type="OrthoDB" id="9961551at2"/>